<evidence type="ECO:0000256" key="4">
    <source>
        <dbReference type="ARBA" id="ARBA00022833"/>
    </source>
</evidence>
<name>A0ABU7ZS97_9HYPH</name>
<dbReference type="Proteomes" id="UP001380822">
    <property type="component" value="Unassembled WGS sequence"/>
</dbReference>
<evidence type="ECO:0000259" key="6">
    <source>
        <dbReference type="Pfam" id="PF18089"/>
    </source>
</evidence>
<keyword evidence="8" id="KW-1185">Reference proteome</keyword>
<evidence type="ECO:0000256" key="3">
    <source>
        <dbReference type="ARBA" id="ARBA00022801"/>
    </source>
</evidence>
<keyword evidence="3" id="KW-0378">Hydrolase</keyword>
<keyword evidence="4" id="KW-0862">Zinc</keyword>
<comment type="caution">
    <text evidence="7">The sequence shown here is derived from an EMBL/GenBank/DDBJ whole genome shotgun (WGS) entry which is preliminary data.</text>
</comment>
<comment type="similarity">
    <text evidence="5">Belongs to the DAPG/phloretin hydrolase family.</text>
</comment>
<comment type="cofactor">
    <cofactor evidence="1">
        <name>Zn(2+)</name>
        <dbReference type="ChEBI" id="CHEBI:29105"/>
    </cofactor>
</comment>
<dbReference type="EMBL" id="JBAKBE010000012">
    <property type="protein sequence ID" value="MEH0098104.1"/>
    <property type="molecule type" value="Genomic_DNA"/>
</dbReference>
<dbReference type="RefSeq" id="WP_334253313.1">
    <property type="nucleotide sequence ID" value="NZ_JBAKBE010000012.1"/>
</dbReference>
<organism evidence="7 8">
    <name type="scientific">Pannonibacter anstelovis</name>
    <dbReference type="NCBI Taxonomy" id="3121537"/>
    <lineage>
        <taxon>Bacteria</taxon>
        <taxon>Pseudomonadati</taxon>
        <taxon>Pseudomonadota</taxon>
        <taxon>Alphaproteobacteria</taxon>
        <taxon>Hyphomicrobiales</taxon>
        <taxon>Stappiaceae</taxon>
        <taxon>Pannonibacter</taxon>
    </lineage>
</organism>
<accession>A0ABU7ZS97</accession>
<evidence type="ECO:0000256" key="2">
    <source>
        <dbReference type="ARBA" id="ARBA00022723"/>
    </source>
</evidence>
<evidence type="ECO:0000313" key="8">
    <source>
        <dbReference type="Proteomes" id="UP001380822"/>
    </source>
</evidence>
<reference evidence="7 8" key="1">
    <citation type="submission" date="2024-02" db="EMBL/GenBank/DDBJ databases">
        <title>A new putative Pannonibacter species isolated from two cases of bloodstream infections in paediatric patients.</title>
        <authorList>
            <person name="Castellana S."/>
            <person name="De Laurentiis V."/>
            <person name="Grassi M."/>
            <person name="De Leonardis F."/>
            <person name="Mosca A."/>
            <person name="De Carlo C."/>
            <person name="Sparapano E."/>
            <person name="Ronga L."/>
            <person name="Santacroce L."/>
            <person name="Chironna M."/>
            <person name="De Robertis A."/>
            <person name="Bianco A."/>
            <person name="Del Sambro L."/>
            <person name="Capozzi L."/>
            <person name="Parisi A."/>
        </authorList>
    </citation>
    <scope>NUCLEOTIDE SEQUENCE [LARGE SCALE GENOMIC DNA]</scope>
    <source>
        <strain evidence="7 8">Pt2</strain>
    </source>
</reference>
<proteinExistence type="inferred from homology"/>
<gene>
    <name evidence="7" type="ORF">V6L76_17715</name>
</gene>
<dbReference type="InterPro" id="IPR041526">
    <property type="entry name" value="DAPG_hydrolase"/>
</dbReference>
<dbReference type="Pfam" id="PF18089">
    <property type="entry name" value="DAPG_hydrolase"/>
    <property type="match status" value="1"/>
</dbReference>
<evidence type="ECO:0000256" key="1">
    <source>
        <dbReference type="ARBA" id="ARBA00001947"/>
    </source>
</evidence>
<evidence type="ECO:0000256" key="5">
    <source>
        <dbReference type="ARBA" id="ARBA00023459"/>
    </source>
</evidence>
<sequence length="230" mass="25514">MAPLLDRFDKTSLQLDAMLVPAPLRIETGIERLTGDVLRVEVRTELANCNGKMLDWWFKEFDTTQHLLLWHPTDHVEHGGWNSQWQKAKNYVGATIRAVESLGDIPPVAAVIRFHDPVEAFSSDAYAAALQSGNVSLAIAARIGFGHDVVLDPDGDPQQGVMVHVLRDTPFGAVLRSCFLLAPVDGRPVADEIGLGLLQHCYSEFGYLSRCLPSLYWADPANREDVPPMW</sequence>
<keyword evidence="2" id="KW-0479">Metal-binding</keyword>
<evidence type="ECO:0000313" key="7">
    <source>
        <dbReference type="EMBL" id="MEH0098104.1"/>
    </source>
</evidence>
<protein>
    <recommendedName>
        <fullName evidence="6">DAPG hydrolase PhiG domain-containing protein</fullName>
    </recommendedName>
</protein>
<feature type="domain" description="DAPG hydrolase PhiG" evidence="6">
    <location>
        <begin position="15"/>
        <end position="216"/>
    </location>
</feature>